<sequence>MITIPLQDIAAAGALLSPFVIVGVQMAKSLGVESSRLKALAAIVLG</sequence>
<gene>
    <name evidence="1" type="ORF">MM171A03079_0007</name>
</gene>
<name>A0A6M3X613_9ZZZZ</name>
<reference evidence="1" key="1">
    <citation type="submission" date="2020-03" db="EMBL/GenBank/DDBJ databases">
        <title>The deep terrestrial virosphere.</title>
        <authorList>
            <person name="Holmfeldt K."/>
            <person name="Nilsson E."/>
            <person name="Simone D."/>
            <person name="Lopez-Fernandez M."/>
            <person name="Wu X."/>
            <person name="de Brujin I."/>
            <person name="Lundin D."/>
            <person name="Andersson A."/>
            <person name="Bertilsson S."/>
            <person name="Dopson M."/>
        </authorList>
    </citation>
    <scope>NUCLEOTIDE SEQUENCE</scope>
    <source>
        <strain evidence="1">MM171A03079</strain>
    </source>
</reference>
<accession>A0A6M3X613</accession>
<evidence type="ECO:0000313" key="1">
    <source>
        <dbReference type="EMBL" id="QJH92603.1"/>
    </source>
</evidence>
<dbReference type="EMBL" id="MT143904">
    <property type="protein sequence ID" value="QJH92603.1"/>
    <property type="molecule type" value="Genomic_DNA"/>
</dbReference>
<dbReference type="AlphaFoldDB" id="A0A6M3X613"/>
<organism evidence="1">
    <name type="scientific">viral metagenome</name>
    <dbReference type="NCBI Taxonomy" id="1070528"/>
    <lineage>
        <taxon>unclassified sequences</taxon>
        <taxon>metagenomes</taxon>
        <taxon>organismal metagenomes</taxon>
    </lineage>
</organism>
<protein>
    <submittedName>
        <fullName evidence="1">Uncharacterized protein</fullName>
    </submittedName>
</protein>
<proteinExistence type="predicted"/>